<feature type="region of interest" description="Disordered" evidence="3">
    <location>
        <begin position="1604"/>
        <end position="1677"/>
    </location>
</feature>
<accession>A0AAN9Y6U0</accession>
<name>A0AAN9Y6U0_9HEMI</name>
<dbReference type="Gene3D" id="1.20.920.10">
    <property type="entry name" value="Bromodomain-like"/>
    <property type="match status" value="1"/>
</dbReference>
<reference evidence="5 6" key="1">
    <citation type="submission" date="2024-03" db="EMBL/GenBank/DDBJ databases">
        <title>Adaptation during the transition from Ophiocordyceps entomopathogen to insect associate is accompanied by gene loss and intensified selection.</title>
        <authorList>
            <person name="Ward C.M."/>
            <person name="Onetto C.A."/>
            <person name="Borneman A.R."/>
        </authorList>
    </citation>
    <scope>NUCLEOTIDE SEQUENCE [LARGE SCALE GENOMIC DNA]</scope>
    <source>
        <strain evidence="5">AWRI1</strain>
        <tissue evidence="5">Single Adult Female</tissue>
    </source>
</reference>
<feature type="region of interest" description="Disordered" evidence="3">
    <location>
        <begin position="518"/>
        <end position="560"/>
    </location>
</feature>
<dbReference type="PANTHER" id="PTHR47092">
    <property type="entry name" value="CAT EYE SYNDROME CRITICAL REGION PROTEIN 2"/>
    <property type="match status" value="1"/>
</dbReference>
<proteinExistence type="predicted"/>
<dbReference type="InterPro" id="IPR001487">
    <property type="entry name" value="Bromodomain"/>
</dbReference>
<feature type="region of interest" description="Disordered" evidence="3">
    <location>
        <begin position="193"/>
        <end position="215"/>
    </location>
</feature>
<evidence type="ECO:0000256" key="3">
    <source>
        <dbReference type="SAM" id="MobiDB-lite"/>
    </source>
</evidence>
<organism evidence="5 6">
    <name type="scientific">Parthenolecanium corni</name>
    <dbReference type="NCBI Taxonomy" id="536013"/>
    <lineage>
        <taxon>Eukaryota</taxon>
        <taxon>Metazoa</taxon>
        <taxon>Ecdysozoa</taxon>
        <taxon>Arthropoda</taxon>
        <taxon>Hexapoda</taxon>
        <taxon>Insecta</taxon>
        <taxon>Pterygota</taxon>
        <taxon>Neoptera</taxon>
        <taxon>Paraneoptera</taxon>
        <taxon>Hemiptera</taxon>
        <taxon>Sternorrhyncha</taxon>
        <taxon>Coccoidea</taxon>
        <taxon>Coccidae</taxon>
        <taxon>Parthenolecanium</taxon>
    </lineage>
</organism>
<feature type="region of interest" description="Disordered" evidence="3">
    <location>
        <begin position="1767"/>
        <end position="1798"/>
    </location>
</feature>
<feature type="compositionally biased region" description="Basic residues" evidence="3">
    <location>
        <begin position="689"/>
        <end position="710"/>
    </location>
</feature>
<feature type="region of interest" description="Disordered" evidence="3">
    <location>
        <begin position="312"/>
        <end position="336"/>
    </location>
</feature>
<feature type="region of interest" description="Disordered" evidence="3">
    <location>
        <begin position="1479"/>
        <end position="1510"/>
    </location>
</feature>
<feature type="compositionally biased region" description="Polar residues" evidence="3">
    <location>
        <begin position="1112"/>
        <end position="1126"/>
    </location>
</feature>
<feature type="region of interest" description="Disordered" evidence="3">
    <location>
        <begin position="680"/>
        <end position="734"/>
    </location>
</feature>
<feature type="compositionally biased region" description="Basic residues" evidence="3">
    <location>
        <begin position="198"/>
        <end position="207"/>
    </location>
</feature>
<feature type="region of interest" description="Disordered" evidence="3">
    <location>
        <begin position="849"/>
        <end position="895"/>
    </location>
</feature>
<dbReference type="GO" id="GO:0090537">
    <property type="term" value="C:CERF complex"/>
    <property type="evidence" value="ECO:0007669"/>
    <property type="project" value="InterPro"/>
</dbReference>
<dbReference type="Pfam" id="PF00439">
    <property type="entry name" value="Bromodomain"/>
    <property type="match status" value="1"/>
</dbReference>
<evidence type="ECO:0000313" key="5">
    <source>
        <dbReference type="EMBL" id="KAK7601236.1"/>
    </source>
</evidence>
<dbReference type="PROSITE" id="PS00633">
    <property type="entry name" value="BROMODOMAIN_1"/>
    <property type="match status" value="1"/>
</dbReference>
<evidence type="ECO:0000313" key="6">
    <source>
        <dbReference type="Proteomes" id="UP001367676"/>
    </source>
</evidence>
<dbReference type="InterPro" id="IPR029614">
    <property type="entry name" value="CECR2"/>
</dbReference>
<feature type="domain" description="Bromo" evidence="4">
    <location>
        <begin position="423"/>
        <end position="493"/>
    </location>
</feature>
<sequence length="1887" mass="209790">MTNPVLEAKITDGAEIQIKNVVFVSDIHSWWEVPCIAHFCSLFRASFNLIDFDIEDLEEALLTDDASDSGSTLIQELIVRLLRGYYGNNSISTFNYQMFLRRLFRQKCREFHCDNPFDNDMDFQFLPMRTKVEILHMLCDFRLDADDVLEILKDLDSDSLRVHPLGYDANKSAYWYFYGTRLYREDYPKKKKEEEGCKKRRKGKKNRNKEESDEEVELGSGTWQVVCFTESDWERLALNTEDATDKNEQTLHQIIEEDFLPEIPKLFQEKERLQRKRFLELHPRKSSRLENLKRNKKEEIHYHDESKRAFTFDATESDDSQHNAEQARNARYERWKNRNMQREEVYDSDNLNSDSESLQESLQSFNQKNSFVVGRGRQTNNSLSSATGEILIESTERSRSPEWFDTKLEDLHIGMYKVLNKVKEHEDSWPFLQPVDEDDAPNYYKVVKSPMSLQKMEDKLDSGQYKSLTEFQHDFHLILANCKQYNGSQNEYSLMVENLEKVFNLSVDRYIVLSNSSDGEEGTEMNDFHELPGSLKKKKRRKLKRVSSKNTVEADKENERKLSSEDVVVSTEVTAHAVEASLNMDTRIMEHKPMKRGKGRPPKNASTFDAFDIVAEQTLRDINKLLDDTPKYTDFCSDSNSPSLLSPAKITETSLEEFPSAAVPEPSSPVEGVPKLTSTAAVSANTVRPYKHKDPNKKRSVKENHHKHLQIIKQSRRDPQRTIDRLQPGKSKGNLISTINKMQSSSKTSSIEEYSVSAKSKENAVTKMTTTSAENTQHRVKPMLSLGSVLSHDIINLDAKSKKHTFSDNDTAPSEEDDFFSDNDETCNAINMESNELQAENLALDKPCSESLYSSSNDERRNEDKASTDMSLKSENSNEIAGTSSTSVEKSDKPTPNLSAWFRAFGAPKTQSVIKRKNDGNPVGIFHEQPAIPSPNNDSKDGFQSSRTPLQTKTVGTSSALPIDDDRYDLNELPPPTPGRFFTYDEDRDTRPIPALPSPDMKPLKRQRKLSTGSSISERSSFSQDPNDPLNSPHPSLDESVYQSPQPYHQSPNHNIGGALKVGFYQDTFPKGSSDKSNSCSPREPVNSCSPQHPMFSPRDIVASPRGPRDTVLSSPHGSDIISSPRDQGYGLQIASPRNANISPQYASVSPHESYANSSPNSTTATCTKSSPVYSPSPASQLTQLSPHISSHNDVDPPESSFRVYPVATTTPNVVEKSPFSIYPVKKRISAELEHTSRLQDNSSATGNLVEKQVYEDYPTSLPQHIIASNSFSSEENGSKITPSSMPISLAHHPAHSRHPHFMNSYSENLLLSANPYFCKDMYVPSQGVGAPQPASISQAASHISPLFMQQTNTSASIYLANNEQNQSHYTSSRQTAPPIIGAGSYDCNGSESRATPLDFTTVSTSSSATTSPLSLTSKIASDAYNAQFHHSRFQSTPHAKGNVLNFSSKNLAQSSSMYSDQHIAANETTDHTMQSPLAHYHQPRSIHPSHDPNNSNVSINGNSGIHRSSENIYRSSGSMLENKHSSTAAIGNYRSGMPFHNIPNPEYFNDRKMSTNYHNSDLHYPNYSLANSEKQYYSVTQPKNGVVDTSNTVEAVNMNNHHLTSTGATASSSSNSRYNVSSYHDDRGGGILPPQATPAAADLPPLAMKATATSTPAASKSGRKSKKKKATSATSVPNAVNLAEQSAQNAMAAASMYSHFLGGSQASSVAAAAAAAAAASQEYKRNGLITSSGFNFGSSPSVVQKEYHQYFDNLRNQHYFGGGSASEIPSSSILPEKTTNSPTINHPSSSSPSSSSFQFLAQRSTPSFSLAAQAFLNANATPPPCGPPPTSIYSSPYLQRPPDELLRPMMLPQGLMSAHTGAYPSPHPAPHGYINMHDPMNRSPWL</sequence>
<feature type="compositionally biased region" description="Polar residues" evidence="3">
    <location>
        <begin position="1136"/>
        <end position="1148"/>
    </location>
</feature>
<dbReference type="InterPro" id="IPR018359">
    <property type="entry name" value="Bromodomain_CS"/>
</dbReference>
<keyword evidence="6" id="KW-1185">Reference proteome</keyword>
<protein>
    <recommendedName>
        <fullName evidence="4">Bromo domain-containing protein</fullName>
    </recommendedName>
</protein>
<feature type="compositionally biased region" description="Polar residues" evidence="3">
    <location>
        <begin position="1155"/>
        <end position="1192"/>
    </location>
</feature>
<feature type="compositionally biased region" description="Basic residues" evidence="3">
    <location>
        <begin position="1662"/>
        <end position="1671"/>
    </location>
</feature>
<feature type="region of interest" description="Disordered" evidence="3">
    <location>
        <begin position="803"/>
        <end position="823"/>
    </location>
</feature>
<feature type="compositionally biased region" description="Low complexity" evidence="3">
    <location>
        <begin position="1606"/>
        <end position="1623"/>
    </location>
</feature>
<evidence type="ECO:0000256" key="2">
    <source>
        <dbReference type="PROSITE-ProRule" id="PRU00035"/>
    </source>
</evidence>
<feature type="region of interest" description="Disordered" evidence="3">
    <location>
        <begin position="912"/>
        <end position="1203"/>
    </location>
</feature>
<keyword evidence="1 2" id="KW-0103">Bromodomain</keyword>
<dbReference type="GO" id="GO:0006338">
    <property type="term" value="P:chromatin remodeling"/>
    <property type="evidence" value="ECO:0007669"/>
    <property type="project" value="InterPro"/>
</dbReference>
<feature type="compositionally biased region" description="Basic residues" evidence="3">
    <location>
        <begin position="535"/>
        <end position="547"/>
    </location>
</feature>
<feature type="compositionally biased region" description="Polar residues" evidence="3">
    <location>
        <begin position="1010"/>
        <end position="1034"/>
    </location>
</feature>
<feature type="compositionally biased region" description="Polar residues" evidence="3">
    <location>
        <begin position="1075"/>
        <end position="1091"/>
    </location>
</feature>
<comment type="caution">
    <text evidence="5">The sequence shown here is derived from an EMBL/GenBank/DDBJ whole genome shotgun (WGS) entry which is preliminary data.</text>
</comment>
<evidence type="ECO:0000256" key="1">
    <source>
        <dbReference type="ARBA" id="ARBA00023117"/>
    </source>
</evidence>
<dbReference type="PANTHER" id="PTHR47092:SF1">
    <property type="entry name" value="CHROMATIN REMODELING REGULATOR CECR2"/>
    <property type="match status" value="1"/>
</dbReference>
<feature type="compositionally biased region" description="Acidic residues" evidence="3">
    <location>
        <begin position="813"/>
        <end position="823"/>
    </location>
</feature>
<dbReference type="Proteomes" id="UP001367676">
    <property type="component" value="Unassembled WGS sequence"/>
</dbReference>
<gene>
    <name evidence="5" type="ORF">V9T40_008677</name>
</gene>
<feature type="compositionally biased region" description="Polar residues" evidence="3">
    <location>
        <begin position="1041"/>
        <end position="1054"/>
    </location>
</feature>
<dbReference type="PROSITE" id="PS50014">
    <property type="entry name" value="BROMODOMAIN_2"/>
    <property type="match status" value="1"/>
</dbReference>
<dbReference type="SMART" id="SM00297">
    <property type="entry name" value="BROMO"/>
    <property type="match status" value="1"/>
</dbReference>
<evidence type="ECO:0000259" key="4">
    <source>
        <dbReference type="PROSITE" id="PS50014"/>
    </source>
</evidence>
<dbReference type="CDD" id="cd05509">
    <property type="entry name" value="Bromo_gcn5_like"/>
    <property type="match status" value="1"/>
</dbReference>
<feature type="compositionally biased region" description="Low complexity" evidence="3">
    <location>
        <begin position="1633"/>
        <end position="1661"/>
    </location>
</feature>
<feature type="compositionally biased region" description="Polar residues" evidence="3">
    <location>
        <begin position="1768"/>
        <end position="1787"/>
    </location>
</feature>
<feature type="compositionally biased region" description="Polar residues" evidence="3">
    <location>
        <begin position="868"/>
        <end position="895"/>
    </location>
</feature>
<dbReference type="SUPFAM" id="SSF47370">
    <property type="entry name" value="Bromodomain"/>
    <property type="match status" value="1"/>
</dbReference>
<feature type="compositionally biased region" description="Basic and acidic residues" evidence="3">
    <location>
        <begin position="715"/>
        <end position="724"/>
    </location>
</feature>
<feature type="compositionally biased region" description="Low complexity" evidence="3">
    <location>
        <begin position="1788"/>
        <end position="1797"/>
    </location>
</feature>
<feature type="compositionally biased region" description="Polar residues" evidence="3">
    <location>
        <begin position="934"/>
        <end position="960"/>
    </location>
</feature>
<feature type="compositionally biased region" description="Low complexity" evidence="3">
    <location>
        <begin position="1494"/>
        <end position="1506"/>
    </location>
</feature>
<dbReference type="EMBL" id="JBBCAQ010000010">
    <property type="protein sequence ID" value="KAK7601236.1"/>
    <property type="molecule type" value="Genomic_DNA"/>
</dbReference>
<dbReference type="InterPro" id="IPR036427">
    <property type="entry name" value="Bromodomain-like_sf"/>
</dbReference>
<feature type="compositionally biased region" description="Basic and acidic residues" evidence="3">
    <location>
        <begin position="857"/>
        <end position="867"/>
    </location>
</feature>
<dbReference type="PRINTS" id="PR00503">
    <property type="entry name" value="BROMODOMAIN"/>
</dbReference>